<sequence>MGISYLSCNIFLPSLGKIDQEREGEQIDRALLKNVLHTSVEIGRGQMDYYENDFEASILKDTATYYSLKASCPDYVALSPLPFDFHVWPLLQAEECLKRREAMLQERSPMTTGRHPQTSPAITYLKVRCGSISQFLYEIFIPDGGHLEMVKTLMMTTSITEYIL</sequence>
<organism evidence="1 2">
    <name type="scientific">Bauhinia variegata</name>
    <name type="common">Purple orchid tree</name>
    <name type="synonym">Phanera variegata</name>
    <dbReference type="NCBI Taxonomy" id="167791"/>
    <lineage>
        <taxon>Eukaryota</taxon>
        <taxon>Viridiplantae</taxon>
        <taxon>Streptophyta</taxon>
        <taxon>Embryophyta</taxon>
        <taxon>Tracheophyta</taxon>
        <taxon>Spermatophyta</taxon>
        <taxon>Magnoliopsida</taxon>
        <taxon>eudicotyledons</taxon>
        <taxon>Gunneridae</taxon>
        <taxon>Pentapetalae</taxon>
        <taxon>rosids</taxon>
        <taxon>fabids</taxon>
        <taxon>Fabales</taxon>
        <taxon>Fabaceae</taxon>
        <taxon>Cercidoideae</taxon>
        <taxon>Cercideae</taxon>
        <taxon>Bauhiniinae</taxon>
        <taxon>Bauhinia</taxon>
    </lineage>
</organism>
<dbReference type="EMBL" id="CM039437">
    <property type="protein sequence ID" value="KAI4306638.1"/>
    <property type="molecule type" value="Genomic_DNA"/>
</dbReference>
<comment type="caution">
    <text evidence="1">The sequence shown here is derived from an EMBL/GenBank/DDBJ whole genome shotgun (WGS) entry which is preliminary data.</text>
</comment>
<keyword evidence="2" id="KW-1185">Reference proteome</keyword>
<reference evidence="1 2" key="1">
    <citation type="journal article" date="2022" name="DNA Res.">
        <title>Chromosomal-level genome assembly of the orchid tree Bauhinia variegata (Leguminosae; Cercidoideae) supports the allotetraploid origin hypothesis of Bauhinia.</title>
        <authorList>
            <person name="Zhong Y."/>
            <person name="Chen Y."/>
            <person name="Zheng D."/>
            <person name="Pang J."/>
            <person name="Liu Y."/>
            <person name="Luo S."/>
            <person name="Meng S."/>
            <person name="Qian L."/>
            <person name="Wei D."/>
            <person name="Dai S."/>
            <person name="Zhou R."/>
        </authorList>
    </citation>
    <scope>NUCLEOTIDE SEQUENCE [LARGE SCALE GENOMIC DNA]</scope>
    <source>
        <strain evidence="1">BV-YZ2020</strain>
    </source>
</reference>
<dbReference type="Proteomes" id="UP000828941">
    <property type="component" value="Chromosome 12"/>
</dbReference>
<gene>
    <name evidence="1" type="ORF">L6164_029899</name>
</gene>
<name>A0ACB9LB02_BAUVA</name>
<evidence type="ECO:0000313" key="2">
    <source>
        <dbReference type="Proteomes" id="UP000828941"/>
    </source>
</evidence>
<protein>
    <submittedName>
        <fullName evidence="1">Uncharacterized protein</fullName>
    </submittedName>
</protein>
<accession>A0ACB9LB02</accession>
<evidence type="ECO:0000313" key="1">
    <source>
        <dbReference type="EMBL" id="KAI4306638.1"/>
    </source>
</evidence>
<proteinExistence type="predicted"/>